<evidence type="ECO:0000256" key="1">
    <source>
        <dbReference type="SAM" id="MobiDB-lite"/>
    </source>
</evidence>
<feature type="signal peptide" evidence="2">
    <location>
        <begin position="1"/>
        <end position="24"/>
    </location>
</feature>
<evidence type="ECO:0000313" key="3">
    <source>
        <dbReference type="EMBL" id="BAZ83881.1"/>
    </source>
</evidence>
<dbReference type="RefSeq" id="WP_096662581.1">
    <property type="nucleotide sequence ID" value="NZ_AP018316.1"/>
</dbReference>
<feature type="compositionally biased region" description="Low complexity" evidence="1">
    <location>
        <begin position="28"/>
        <end position="74"/>
    </location>
</feature>
<reference evidence="3 4" key="1">
    <citation type="submission" date="2017-06" db="EMBL/GenBank/DDBJ databases">
        <title>Genome sequencing of cyanobaciteial culture collection at National Institute for Environmental Studies (NIES).</title>
        <authorList>
            <person name="Hirose Y."/>
            <person name="Shimura Y."/>
            <person name="Fujisawa T."/>
            <person name="Nakamura Y."/>
            <person name="Kawachi M."/>
        </authorList>
    </citation>
    <scope>NUCLEOTIDE SEQUENCE [LARGE SCALE GENOMIC DNA]</scope>
    <source>
        <strain evidence="3 4">NIES-806</strain>
    </source>
</reference>
<feature type="region of interest" description="Disordered" evidence="1">
    <location>
        <begin position="26"/>
        <end position="87"/>
    </location>
</feature>
<evidence type="ECO:0000313" key="4">
    <source>
        <dbReference type="Proteomes" id="UP000218702"/>
    </source>
</evidence>
<protein>
    <submittedName>
        <fullName evidence="3">Uncharacterized protein</fullName>
    </submittedName>
</protein>
<dbReference type="AlphaFoldDB" id="A0A1Z4UX90"/>
<gene>
    <name evidence="3" type="ORF">NIES806_00610</name>
</gene>
<name>A0A1Z4UX90_9CYAN</name>
<organism evidence="3 4">
    <name type="scientific">Dolichospermum compactum NIES-806</name>
    <dbReference type="NCBI Taxonomy" id="1973481"/>
    <lineage>
        <taxon>Bacteria</taxon>
        <taxon>Bacillati</taxon>
        <taxon>Cyanobacteriota</taxon>
        <taxon>Cyanophyceae</taxon>
        <taxon>Nostocales</taxon>
        <taxon>Aphanizomenonaceae</taxon>
        <taxon>Dolichospermum</taxon>
        <taxon>Dolichospermum compactum</taxon>
    </lineage>
</organism>
<dbReference type="Proteomes" id="UP000218702">
    <property type="component" value="Chromosome"/>
</dbReference>
<dbReference type="KEGG" id="dcm:NIES806_00610"/>
<proteinExistence type="predicted"/>
<dbReference type="EMBL" id="AP018316">
    <property type="protein sequence ID" value="BAZ83881.1"/>
    <property type="molecule type" value="Genomic_DNA"/>
</dbReference>
<feature type="chain" id="PRO_5013120083" evidence="2">
    <location>
        <begin position="25"/>
        <end position="137"/>
    </location>
</feature>
<accession>A0A1Z4UX90</accession>
<sequence length="137" mass="13889">MLRIFSTHRLFGFLLIGLMITSCGGGTSSNTPSTGTSSGTSDNTSNTPTGTSSGTSNNTSNTPTGTSSGTPNNTSGGGGGTSSLADKAEMEWQLYQSDCSLAGPLPAKTFSDGSRGRCIPGARRRPDGSSIPQAFRN</sequence>
<feature type="region of interest" description="Disordered" evidence="1">
    <location>
        <begin position="103"/>
        <end position="137"/>
    </location>
</feature>
<dbReference type="PROSITE" id="PS51257">
    <property type="entry name" value="PROKAR_LIPOPROTEIN"/>
    <property type="match status" value="1"/>
</dbReference>
<evidence type="ECO:0000256" key="2">
    <source>
        <dbReference type="SAM" id="SignalP"/>
    </source>
</evidence>
<keyword evidence="4" id="KW-1185">Reference proteome</keyword>
<keyword evidence="2" id="KW-0732">Signal</keyword>